<proteinExistence type="predicted"/>
<dbReference type="Proteomes" id="UP000620262">
    <property type="component" value="Unassembled WGS sequence"/>
</dbReference>
<dbReference type="Gene3D" id="2.60.120.1390">
    <property type="match status" value="1"/>
</dbReference>
<dbReference type="EMBL" id="JADBEC010000001">
    <property type="protein sequence ID" value="MBE1506577.1"/>
    <property type="molecule type" value="Genomic_DNA"/>
</dbReference>
<dbReference type="InterPro" id="IPR021345">
    <property type="entry name" value="DUF2961"/>
</dbReference>
<evidence type="ECO:0000313" key="1">
    <source>
        <dbReference type="EMBL" id="MBE1506577.1"/>
    </source>
</evidence>
<comment type="caution">
    <text evidence="1">The sequence shown here is derived from an EMBL/GenBank/DDBJ whole genome shotgun (WGS) entry which is preliminary data.</text>
</comment>
<protein>
    <recommendedName>
        <fullName evidence="3">DUF2961 domain-containing protein</fullName>
    </recommendedName>
</protein>
<organism evidence="1 2">
    <name type="scientific">Rhizobium viscosum</name>
    <name type="common">Arthrobacter viscosus</name>
    <dbReference type="NCBI Taxonomy" id="1673"/>
    <lineage>
        <taxon>Bacteria</taxon>
        <taxon>Pseudomonadati</taxon>
        <taxon>Pseudomonadota</taxon>
        <taxon>Alphaproteobacteria</taxon>
        <taxon>Hyphomicrobiales</taxon>
        <taxon>Rhizobiaceae</taxon>
        <taxon>Rhizobium/Agrobacterium group</taxon>
        <taxon>Rhizobium</taxon>
    </lineage>
</organism>
<dbReference type="RefSeq" id="WP_192730265.1">
    <property type="nucleotide sequence ID" value="NZ_BAAAVL010000018.1"/>
</dbReference>
<gene>
    <name evidence="1" type="ORF">H4W29_003758</name>
</gene>
<keyword evidence="2" id="KW-1185">Reference proteome</keyword>
<accession>A0ABR9ITQ3</accession>
<evidence type="ECO:0000313" key="2">
    <source>
        <dbReference type="Proteomes" id="UP000620262"/>
    </source>
</evidence>
<dbReference type="Pfam" id="PF11175">
    <property type="entry name" value="DUF2961"/>
    <property type="match status" value="2"/>
</dbReference>
<evidence type="ECO:0008006" key="3">
    <source>
        <dbReference type="Google" id="ProtNLM"/>
    </source>
</evidence>
<name>A0ABR9ITQ3_RHIVS</name>
<sequence>MTQAGISPLRGLATLRQARTRRFSSYDRTGGNDDRLHIEPGKTVVIAEHAGAGIVTHIWATLACESESFLRKIVLRAYWDGENSPSIEAPIGDFFGMGHAQTGNYASLPMQASPEDGKAFNCYFPMPFSSHMRFTITNEAEHDLLFYYYVDLELHDALEDGLGRFHAQYRQARPKGESEAGLTNEQFLFGGETTDGKESYTILEAEGHGHYVGVLFSVYSRRRSDVWDWYGEGDDMIFIDGEPGLSVPDTVRKPDPRIGPKAALIEPRGESSEGANDAWPPTLHGTGTEDYFNTAWCPTQEYSGPYHGIISAGGPNWTEPVTLYRWHLEDPTIFQKRIRVTIEHGHANRRSDDISSVAFWYQAEPHKPFDALPATEERIPTFRRPYQNWNTAAAAAKKGGSA</sequence>
<reference evidence="1 2" key="1">
    <citation type="submission" date="2020-10" db="EMBL/GenBank/DDBJ databases">
        <title>Sequencing the genomes of 1000 actinobacteria strains.</title>
        <authorList>
            <person name="Klenk H.-P."/>
        </authorList>
    </citation>
    <scope>NUCLEOTIDE SEQUENCE [LARGE SCALE GENOMIC DNA]</scope>
    <source>
        <strain evidence="1 2">DSM 7307</strain>
    </source>
</reference>